<sequence>MKQVGISRTCSSVVTSSAARVCVHSRPRRASSPAQNVRWTPELAAKELMD</sequence>
<accession>A0A553R4G4</accession>
<dbReference type="AlphaFoldDB" id="A0A553R4G4"/>
<evidence type="ECO:0000313" key="2">
    <source>
        <dbReference type="Proteomes" id="UP000316079"/>
    </source>
</evidence>
<organism evidence="1 2">
    <name type="scientific">Danionella cerebrum</name>
    <dbReference type="NCBI Taxonomy" id="2873325"/>
    <lineage>
        <taxon>Eukaryota</taxon>
        <taxon>Metazoa</taxon>
        <taxon>Chordata</taxon>
        <taxon>Craniata</taxon>
        <taxon>Vertebrata</taxon>
        <taxon>Euteleostomi</taxon>
        <taxon>Actinopterygii</taxon>
        <taxon>Neopterygii</taxon>
        <taxon>Teleostei</taxon>
        <taxon>Ostariophysi</taxon>
        <taxon>Cypriniformes</taxon>
        <taxon>Danionidae</taxon>
        <taxon>Danioninae</taxon>
        <taxon>Danionella</taxon>
    </lineage>
</organism>
<dbReference type="Proteomes" id="UP000316079">
    <property type="component" value="Unassembled WGS sequence"/>
</dbReference>
<reference evidence="1 2" key="1">
    <citation type="journal article" date="2019" name="Sci. Data">
        <title>Hybrid genome assembly and annotation of Danionella translucida.</title>
        <authorList>
            <person name="Kadobianskyi M."/>
            <person name="Schulze L."/>
            <person name="Schuelke M."/>
            <person name="Judkewitz B."/>
        </authorList>
    </citation>
    <scope>NUCLEOTIDE SEQUENCE [LARGE SCALE GENOMIC DNA]</scope>
    <source>
        <strain evidence="1 2">Bolton</strain>
    </source>
</reference>
<dbReference type="EMBL" id="SRMA01025242">
    <property type="protein sequence ID" value="TRY97076.1"/>
    <property type="molecule type" value="Genomic_DNA"/>
</dbReference>
<gene>
    <name evidence="1" type="ORF">DNTS_027272</name>
</gene>
<name>A0A553R4G4_9TELE</name>
<keyword evidence="2" id="KW-1185">Reference proteome</keyword>
<proteinExistence type="predicted"/>
<evidence type="ECO:0000313" key="1">
    <source>
        <dbReference type="EMBL" id="TRY97076.1"/>
    </source>
</evidence>
<protein>
    <submittedName>
        <fullName evidence="1">Uncharacterized protein</fullName>
    </submittedName>
</protein>
<comment type="caution">
    <text evidence="1">The sequence shown here is derived from an EMBL/GenBank/DDBJ whole genome shotgun (WGS) entry which is preliminary data.</text>
</comment>